<name>A0AA48SF26_9VIRU</name>
<dbReference type="EMBL" id="BK063091">
    <property type="protein sequence ID" value="DBA11733.1"/>
    <property type="molecule type" value="Genomic_DNA"/>
</dbReference>
<evidence type="ECO:0000313" key="1">
    <source>
        <dbReference type="EMBL" id="DBA11733.1"/>
    </source>
</evidence>
<reference evidence="1" key="1">
    <citation type="journal article" date="2023" name="Front. Mar. Sci.">
        <title>Tracing the invertebrate herpesviruses in the global sequence datasets.</title>
        <authorList>
            <person name="Rosani U."/>
            <person name="Gaia M."/>
            <person name="Delmont T.O."/>
            <person name="Krupovic M."/>
        </authorList>
    </citation>
    <scope>NUCLEOTIDE SEQUENCE</scope>
    <source>
        <strain evidence="1">MalacoHV1/China/2018</strain>
    </source>
</reference>
<accession>A0AA48SF26</accession>
<protein>
    <submittedName>
        <fullName evidence="1">ORF32</fullName>
    </submittedName>
</protein>
<organism evidence="1">
    <name type="scientific">Malaco herpesvirus 1</name>
    <dbReference type="NCBI Taxonomy" id="3031797"/>
    <lineage>
        <taxon>Viruses</taxon>
        <taxon>Duplodnaviria</taxon>
        <taxon>Heunggongvirae</taxon>
        <taxon>Peploviricota</taxon>
        <taxon>Herviviricetes</taxon>
        <taxon>Herpesvirales</taxon>
        <taxon>Malacoherpesviridae</taxon>
    </lineage>
</organism>
<proteinExistence type="predicted"/>
<sequence length="186" mass="20413">MNTIITNLVLFAALLIVGYANPGTPGHQEMTSCQNQLGVGNNRLDRWTNFRNCLQSNIGSCTTCTYEQSILTHANRVVLEASGQIPNTGQPVTGSVFRTTDFFSGNEAVYFPSGCPAEKVAALNIHMYCDSLDYDPVATPCTTKHMAQQCMLDSLHACTSEQLDQLYGDPVFINTYMDSFGKCVLY</sequence>
<reference evidence="1" key="2">
    <citation type="submission" date="2023-01" db="EMBL/GenBank/DDBJ databases">
        <authorList>
            <person name="Rosani U."/>
            <person name="Delmont T.O."/>
            <person name="Gaia M."/>
            <person name="Krupovic M."/>
        </authorList>
    </citation>
    <scope>NUCLEOTIDE SEQUENCE</scope>
    <source>
        <strain evidence="1">MalacoHV1/China/2018</strain>
    </source>
</reference>